<dbReference type="PROSITE" id="PS00463">
    <property type="entry name" value="ZN2_CY6_FUNGAL_1"/>
    <property type="match status" value="1"/>
</dbReference>
<proteinExistence type="predicted"/>
<feature type="compositionally biased region" description="Low complexity" evidence="6">
    <location>
        <begin position="120"/>
        <end position="148"/>
    </location>
</feature>
<dbReference type="EMBL" id="JACAZH010000003">
    <property type="protein sequence ID" value="KAF7373425.1"/>
    <property type="molecule type" value="Genomic_DNA"/>
</dbReference>
<keyword evidence="4" id="KW-0804">Transcription</keyword>
<gene>
    <name evidence="8" type="ORF">MSAN_00552100</name>
</gene>
<accession>A0A8H6Z6F4</accession>
<dbReference type="AlphaFoldDB" id="A0A8H6Z6F4"/>
<feature type="compositionally biased region" description="Polar residues" evidence="6">
    <location>
        <begin position="105"/>
        <end position="119"/>
    </location>
</feature>
<dbReference type="PROSITE" id="PS50048">
    <property type="entry name" value="ZN2_CY6_FUNGAL_2"/>
    <property type="match status" value="1"/>
</dbReference>
<dbReference type="SUPFAM" id="SSF57701">
    <property type="entry name" value="Zn2/Cys6 DNA-binding domain"/>
    <property type="match status" value="1"/>
</dbReference>
<dbReference type="InterPro" id="IPR051089">
    <property type="entry name" value="prtT"/>
</dbReference>
<evidence type="ECO:0000259" key="7">
    <source>
        <dbReference type="PROSITE" id="PS50048"/>
    </source>
</evidence>
<keyword evidence="3" id="KW-0238">DNA-binding</keyword>
<feature type="domain" description="Zn(2)-C6 fungal-type" evidence="7">
    <location>
        <begin position="8"/>
        <end position="40"/>
    </location>
</feature>
<evidence type="ECO:0000256" key="1">
    <source>
        <dbReference type="ARBA" id="ARBA00004123"/>
    </source>
</evidence>
<dbReference type="InterPro" id="IPR001138">
    <property type="entry name" value="Zn2Cys6_DnaBD"/>
</dbReference>
<comment type="subcellular location">
    <subcellularLocation>
        <location evidence="1">Nucleus</location>
    </subcellularLocation>
</comment>
<dbReference type="OrthoDB" id="39175at2759"/>
<dbReference type="Gene3D" id="4.10.240.10">
    <property type="entry name" value="Zn(2)-C6 fungal-type DNA-binding domain"/>
    <property type="match status" value="1"/>
</dbReference>
<feature type="region of interest" description="Disordered" evidence="6">
    <location>
        <begin position="105"/>
        <end position="154"/>
    </location>
</feature>
<evidence type="ECO:0000256" key="4">
    <source>
        <dbReference type="ARBA" id="ARBA00023163"/>
    </source>
</evidence>
<dbReference type="GO" id="GO:0000976">
    <property type="term" value="F:transcription cis-regulatory region binding"/>
    <property type="evidence" value="ECO:0007669"/>
    <property type="project" value="TreeGrafter"/>
</dbReference>
<reference evidence="8" key="1">
    <citation type="submission" date="2020-05" db="EMBL/GenBank/DDBJ databases">
        <title>Mycena genomes resolve the evolution of fungal bioluminescence.</title>
        <authorList>
            <person name="Tsai I.J."/>
        </authorList>
    </citation>
    <scope>NUCLEOTIDE SEQUENCE</scope>
    <source>
        <strain evidence="8">160909Yilan</strain>
    </source>
</reference>
<dbReference type="CDD" id="cd00067">
    <property type="entry name" value="GAL4"/>
    <property type="match status" value="1"/>
</dbReference>
<evidence type="ECO:0000256" key="3">
    <source>
        <dbReference type="ARBA" id="ARBA00023125"/>
    </source>
</evidence>
<sequence>MRSRNPGACSRCRNLKVKCEYKTETDPCKRCFNGGHDCVTPGLKKRRLSSHSTLRVHKKQVPKGQIWDLPSLREISPAEHEHLLNQIREQAAEIQKLKAQVEQNNARQHVKPPNSSATHSFPLMTSSSSLSALPQPVLSPASSAPSISTDINVDPKNNRAVEDWIAKARDSLAEFDGFIGIGGTRI</sequence>
<dbReference type="PANTHER" id="PTHR31845:SF17">
    <property type="entry name" value="ZN(II)2CYS6 TRANSCRIPTION FACTOR (EUROFUNG)"/>
    <property type="match status" value="1"/>
</dbReference>
<dbReference type="PANTHER" id="PTHR31845">
    <property type="entry name" value="FINGER DOMAIN PROTEIN, PUTATIVE-RELATED"/>
    <property type="match status" value="1"/>
</dbReference>
<evidence type="ECO:0000256" key="6">
    <source>
        <dbReference type="SAM" id="MobiDB-lite"/>
    </source>
</evidence>
<evidence type="ECO:0000313" key="9">
    <source>
        <dbReference type="Proteomes" id="UP000623467"/>
    </source>
</evidence>
<protein>
    <submittedName>
        <fullName evidence="8">Zn(2)-C6 fungal-type domain-containing protein</fullName>
    </submittedName>
</protein>
<dbReference type="Pfam" id="PF00172">
    <property type="entry name" value="Zn_clus"/>
    <property type="match status" value="1"/>
</dbReference>
<dbReference type="GO" id="GO:0008270">
    <property type="term" value="F:zinc ion binding"/>
    <property type="evidence" value="ECO:0007669"/>
    <property type="project" value="InterPro"/>
</dbReference>
<comment type="caution">
    <text evidence="8">The sequence shown here is derived from an EMBL/GenBank/DDBJ whole genome shotgun (WGS) entry which is preliminary data.</text>
</comment>
<name>A0A8H6Z6F4_9AGAR</name>
<dbReference type="GO" id="GO:0000981">
    <property type="term" value="F:DNA-binding transcription factor activity, RNA polymerase II-specific"/>
    <property type="evidence" value="ECO:0007669"/>
    <property type="project" value="InterPro"/>
</dbReference>
<evidence type="ECO:0000256" key="5">
    <source>
        <dbReference type="ARBA" id="ARBA00023242"/>
    </source>
</evidence>
<evidence type="ECO:0000256" key="2">
    <source>
        <dbReference type="ARBA" id="ARBA00023015"/>
    </source>
</evidence>
<dbReference type="Proteomes" id="UP000623467">
    <property type="component" value="Unassembled WGS sequence"/>
</dbReference>
<keyword evidence="5" id="KW-0539">Nucleus</keyword>
<dbReference type="InterPro" id="IPR036864">
    <property type="entry name" value="Zn2-C6_fun-type_DNA-bd_sf"/>
</dbReference>
<organism evidence="8 9">
    <name type="scientific">Mycena sanguinolenta</name>
    <dbReference type="NCBI Taxonomy" id="230812"/>
    <lineage>
        <taxon>Eukaryota</taxon>
        <taxon>Fungi</taxon>
        <taxon>Dikarya</taxon>
        <taxon>Basidiomycota</taxon>
        <taxon>Agaricomycotina</taxon>
        <taxon>Agaricomycetes</taxon>
        <taxon>Agaricomycetidae</taxon>
        <taxon>Agaricales</taxon>
        <taxon>Marasmiineae</taxon>
        <taxon>Mycenaceae</taxon>
        <taxon>Mycena</taxon>
    </lineage>
</organism>
<keyword evidence="9" id="KW-1185">Reference proteome</keyword>
<evidence type="ECO:0000313" key="8">
    <source>
        <dbReference type="EMBL" id="KAF7373425.1"/>
    </source>
</evidence>
<dbReference type="GO" id="GO:0005634">
    <property type="term" value="C:nucleus"/>
    <property type="evidence" value="ECO:0007669"/>
    <property type="project" value="UniProtKB-SubCell"/>
</dbReference>
<keyword evidence="2" id="KW-0805">Transcription regulation</keyword>